<keyword evidence="1" id="KW-1185">Reference proteome</keyword>
<evidence type="ECO:0000313" key="2">
    <source>
        <dbReference type="WBParaSite" id="TMUE_3000011895.1"/>
    </source>
</evidence>
<reference evidence="2" key="1">
    <citation type="submission" date="2019-12" db="UniProtKB">
        <authorList>
            <consortium name="WormBaseParasite"/>
        </authorList>
    </citation>
    <scope>IDENTIFICATION</scope>
</reference>
<dbReference type="WBParaSite" id="TMUE_3000011895.1">
    <property type="protein sequence ID" value="TMUE_3000011895.1"/>
    <property type="gene ID" value="WBGene00302823"/>
</dbReference>
<name>A0A5S6QXB3_TRIMR</name>
<sequence>MRGWKGASPSGSGSANTSANVVPKWPTFFHSQWRLRFCGAEALVHFPPANREPFTLRFGYVVASVQTIATNPLGCRTHS</sequence>
<accession>A0A5S6QXB3</accession>
<evidence type="ECO:0000313" key="1">
    <source>
        <dbReference type="Proteomes" id="UP000046395"/>
    </source>
</evidence>
<dbReference type="Proteomes" id="UP000046395">
    <property type="component" value="Unassembled WGS sequence"/>
</dbReference>
<dbReference type="AlphaFoldDB" id="A0A5S6QXB3"/>
<proteinExistence type="predicted"/>
<protein>
    <submittedName>
        <fullName evidence="2">Uncharacterized protein</fullName>
    </submittedName>
</protein>
<organism evidence="1 2">
    <name type="scientific">Trichuris muris</name>
    <name type="common">Mouse whipworm</name>
    <dbReference type="NCBI Taxonomy" id="70415"/>
    <lineage>
        <taxon>Eukaryota</taxon>
        <taxon>Metazoa</taxon>
        <taxon>Ecdysozoa</taxon>
        <taxon>Nematoda</taxon>
        <taxon>Enoplea</taxon>
        <taxon>Dorylaimia</taxon>
        <taxon>Trichinellida</taxon>
        <taxon>Trichuridae</taxon>
        <taxon>Trichuris</taxon>
    </lineage>
</organism>